<proteinExistence type="predicted"/>
<accession>A0AAW8L6Q6</accession>
<protein>
    <submittedName>
        <fullName evidence="2">Serine/arginine repetitive matrix protein 1</fullName>
    </submittedName>
</protein>
<dbReference type="Proteomes" id="UP001230065">
    <property type="component" value="Unassembled WGS sequence"/>
</dbReference>
<dbReference type="EMBL" id="JAMZMF010000001">
    <property type="protein sequence ID" value="MDR0176530.1"/>
    <property type="molecule type" value="Genomic_DNA"/>
</dbReference>
<reference evidence="2" key="1">
    <citation type="submission" date="2022-06" db="EMBL/GenBank/DDBJ databases">
        <title>Draft Genome Sequences of Three Actinomyces oris Strains, Isolated from Healthy Human Feces.</title>
        <authorList>
            <person name="Ye Y."/>
            <person name="Liu C."/>
            <person name="Zhao J."/>
            <person name="Xu J."/>
            <person name="Huang H."/>
            <person name="Wang B."/>
            <person name="Wei J."/>
            <person name="Jing X."/>
        </authorList>
    </citation>
    <scope>NUCLEOTIDE SEQUENCE</scope>
    <source>
        <strain evidence="2">CNGBCC1803727</strain>
    </source>
</reference>
<evidence type="ECO:0000313" key="3">
    <source>
        <dbReference type="Proteomes" id="UP001230065"/>
    </source>
</evidence>
<gene>
    <name evidence="2" type="ORF">RF687_00985</name>
</gene>
<dbReference type="AlphaFoldDB" id="A0AAW8L6Q6"/>
<comment type="caution">
    <text evidence="2">The sequence shown here is derived from an EMBL/GenBank/DDBJ whole genome shotgun (WGS) entry which is preliminary data.</text>
</comment>
<dbReference type="RefSeq" id="WP_232211281.1">
    <property type="nucleotide sequence ID" value="NZ_CAJZKH010000032.1"/>
</dbReference>
<evidence type="ECO:0000256" key="1">
    <source>
        <dbReference type="SAM" id="MobiDB-lite"/>
    </source>
</evidence>
<name>A0AAW8L6Q6_9ACTO</name>
<organism evidence="2 3">
    <name type="scientific">Actinomyces oris</name>
    <dbReference type="NCBI Taxonomy" id="544580"/>
    <lineage>
        <taxon>Bacteria</taxon>
        <taxon>Bacillati</taxon>
        <taxon>Actinomycetota</taxon>
        <taxon>Actinomycetes</taxon>
        <taxon>Actinomycetales</taxon>
        <taxon>Actinomycetaceae</taxon>
        <taxon>Actinomyces</taxon>
    </lineage>
</organism>
<sequence>MPHPAPHHHQMLLARTPSRARRLALGMCLAASLALSACGPAHKGQLKVEPADASAEASAEASESSSPTPSKSPSPTASASTPSPSATTWTAPSVTVSSEDSSVWTHDDERIKKDSAGPNGTIDGYTVNANPACFGYVSTSAEERYYSLRGVGDDIQSKAALKSQQTIFSGYQTTQGPNPVEAVRDDSGTLPGYEETFSVTVNFSDAPNTPMDGYRFDRRVGEKGFAVEVMLLCPQGSLIGLDQWHTILGGIRLQGIDAGAM</sequence>
<feature type="region of interest" description="Disordered" evidence="1">
    <location>
        <begin position="49"/>
        <end position="117"/>
    </location>
</feature>
<evidence type="ECO:0000313" key="2">
    <source>
        <dbReference type="EMBL" id="MDR0176530.1"/>
    </source>
</evidence>
<feature type="compositionally biased region" description="Low complexity" evidence="1">
    <location>
        <begin position="51"/>
        <end position="98"/>
    </location>
</feature>
<dbReference type="GeneID" id="64213013"/>
<feature type="compositionally biased region" description="Basic and acidic residues" evidence="1">
    <location>
        <begin position="105"/>
        <end position="115"/>
    </location>
</feature>